<dbReference type="Pfam" id="PF02875">
    <property type="entry name" value="Mur_ligase_C"/>
    <property type="match status" value="1"/>
</dbReference>
<dbReference type="InterPro" id="IPR005863">
    <property type="entry name" value="UDP-N-AcMur_synth"/>
</dbReference>
<dbReference type="GO" id="GO:0047480">
    <property type="term" value="F:UDP-N-acetylmuramoyl-tripeptide-D-alanyl-D-alanine ligase activity"/>
    <property type="evidence" value="ECO:0007669"/>
    <property type="project" value="UniProtKB-UniRule"/>
</dbReference>
<sequence>MIQRTIGQLATMIHVENDVSNYSEIEVTGVCIDTRKLKRGNLFIPFKGNNVDGHQYVEDAIKNGASAALWQKDVPNPPYHLPILVVENTEHSLQDLARSYRDQLNIKVIGVTGSNGKTTTKDMVTAVLSEKFNVQKTEGNFNNHLGLPITILSLREDTDVAVLEMGMSAKGEIDFLTKLAKPDIAIITNIGEAHLQDLGSREGIAKAKLEITNGLKKDGLFIFIGDEPLLRERVDQYKNFRIQTFGKSKVNDLYPISIEQQNNGSVYSINKAPEKELYLPVLGEYNVLNSLSAILSALELGLSMDEIELGLKALKLSSMRMEKHTGIKGTKIINDAYNASPTSMKAAIHMLETLADADDKIVVLGDMLELGDNEVEFHREVGRELKESKIKYVFTYGKLGNYIAESAKLTFPETRVFAFMDKQELVQHLKSVINGNEWILVKGSRGMKLEEVVQELEE</sequence>
<evidence type="ECO:0000256" key="11">
    <source>
        <dbReference type="RuleBase" id="RU004136"/>
    </source>
</evidence>
<feature type="domain" description="Mur ligase N-terminal catalytic" evidence="12">
    <location>
        <begin position="26"/>
        <end position="100"/>
    </location>
</feature>
<evidence type="ECO:0000256" key="1">
    <source>
        <dbReference type="ARBA" id="ARBA00022490"/>
    </source>
</evidence>
<dbReference type="InterPro" id="IPR051046">
    <property type="entry name" value="MurCDEF_CellWall_CoF430Synth"/>
</dbReference>
<name>A0A8E2I578_9BACI</name>
<dbReference type="Gene3D" id="3.40.1190.10">
    <property type="entry name" value="Mur-like, catalytic domain"/>
    <property type="match status" value="1"/>
</dbReference>
<evidence type="ECO:0000256" key="5">
    <source>
        <dbReference type="ARBA" id="ARBA00022840"/>
    </source>
</evidence>
<evidence type="ECO:0000256" key="10">
    <source>
        <dbReference type="HAMAP-Rule" id="MF_02019"/>
    </source>
</evidence>
<dbReference type="SUPFAM" id="SSF53623">
    <property type="entry name" value="MurD-like peptide ligases, catalytic domain"/>
    <property type="match status" value="1"/>
</dbReference>
<feature type="domain" description="Mur ligase C-terminal" evidence="13">
    <location>
        <begin position="319"/>
        <end position="445"/>
    </location>
</feature>
<evidence type="ECO:0000313" key="16">
    <source>
        <dbReference type="Proteomes" id="UP000189761"/>
    </source>
</evidence>
<evidence type="ECO:0000256" key="7">
    <source>
        <dbReference type="ARBA" id="ARBA00022984"/>
    </source>
</evidence>
<dbReference type="GO" id="GO:0009252">
    <property type="term" value="P:peptidoglycan biosynthetic process"/>
    <property type="evidence" value="ECO:0007669"/>
    <property type="project" value="UniProtKB-UniRule"/>
</dbReference>
<keyword evidence="16" id="KW-1185">Reference proteome</keyword>
<dbReference type="EC" id="6.3.2.10" evidence="10 11"/>
<reference evidence="15 16" key="1">
    <citation type="submission" date="2017-01" db="EMBL/GenBank/DDBJ databases">
        <title>Draft genome sequence of Bacillus oleronius.</title>
        <authorList>
            <person name="Allam M."/>
        </authorList>
    </citation>
    <scope>NUCLEOTIDE SEQUENCE [LARGE SCALE GENOMIC DNA]</scope>
    <source>
        <strain evidence="15 16">DSM 9356</strain>
    </source>
</reference>
<dbReference type="PANTHER" id="PTHR43024:SF1">
    <property type="entry name" value="UDP-N-ACETYLMURAMOYL-TRIPEPTIDE--D-ALANYL-D-ALANINE LIGASE"/>
    <property type="match status" value="1"/>
</dbReference>
<organism evidence="15 16">
    <name type="scientific">Heyndrickxia oleronia</name>
    <dbReference type="NCBI Taxonomy" id="38875"/>
    <lineage>
        <taxon>Bacteria</taxon>
        <taxon>Bacillati</taxon>
        <taxon>Bacillota</taxon>
        <taxon>Bacilli</taxon>
        <taxon>Bacillales</taxon>
        <taxon>Bacillaceae</taxon>
        <taxon>Heyndrickxia</taxon>
    </lineage>
</organism>
<evidence type="ECO:0000259" key="12">
    <source>
        <dbReference type="Pfam" id="PF01225"/>
    </source>
</evidence>
<proteinExistence type="inferred from homology"/>
<dbReference type="InterPro" id="IPR035911">
    <property type="entry name" value="MurE/MurF_N"/>
</dbReference>
<comment type="caution">
    <text evidence="15">The sequence shown here is derived from an EMBL/GenBank/DDBJ whole genome shotgun (WGS) entry which is preliminary data.</text>
</comment>
<dbReference type="Pfam" id="PF08245">
    <property type="entry name" value="Mur_ligase_M"/>
    <property type="match status" value="1"/>
</dbReference>
<comment type="similarity">
    <text evidence="10">Belongs to the MurCDEF family. MurF subfamily.</text>
</comment>
<keyword evidence="9 10" id="KW-0961">Cell wall biogenesis/degradation</keyword>
<comment type="subcellular location">
    <subcellularLocation>
        <location evidence="10 11">Cytoplasm</location>
    </subcellularLocation>
</comment>
<evidence type="ECO:0000259" key="13">
    <source>
        <dbReference type="Pfam" id="PF02875"/>
    </source>
</evidence>
<evidence type="ECO:0000256" key="2">
    <source>
        <dbReference type="ARBA" id="ARBA00022598"/>
    </source>
</evidence>
<dbReference type="UniPathway" id="UPA00219"/>
<dbReference type="Pfam" id="PF01225">
    <property type="entry name" value="Mur_ligase"/>
    <property type="match status" value="1"/>
</dbReference>
<accession>A0A8E2I578</accession>
<evidence type="ECO:0000256" key="9">
    <source>
        <dbReference type="ARBA" id="ARBA00023316"/>
    </source>
</evidence>
<dbReference type="InterPro" id="IPR004101">
    <property type="entry name" value="Mur_ligase_C"/>
</dbReference>
<dbReference type="Gene3D" id="3.90.190.20">
    <property type="entry name" value="Mur ligase, C-terminal domain"/>
    <property type="match status" value="1"/>
</dbReference>
<dbReference type="GO" id="GO:0005524">
    <property type="term" value="F:ATP binding"/>
    <property type="evidence" value="ECO:0007669"/>
    <property type="project" value="UniProtKB-UniRule"/>
</dbReference>
<evidence type="ECO:0000256" key="6">
    <source>
        <dbReference type="ARBA" id="ARBA00022960"/>
    </source>
</evidence>
<keyword evidence="8 10" id="KW-0131">Cell cycle</keyword>
<dbReference type="AlphaFoldDB" id="A0A8E2I578"/>
<keyword evidence="6 10" id="KW-0133">Cell shape</keyword>
<dbReference type="HAMAP" id="MF_02019">
    <property type="entry name" value="MurF"/>
    <property type="match status" value="1"/>
</dbReference>
<evidence type="ECO:0000313" key="15">
    <source>
        <dbReference type="EMBL" id="OOP66917.1"/>
    </source>
</evidence>
<dbReference type="Gene3D" id="3.40.1390.10">
    <property type="entry name" value="MurE/MurF, N-terminal domain"/>
    <property type="match status" value="1"/>
</dbReference>
<dbReference type="GO" id="GO:0051301">
    <property type="term" value="P:cell division"/>
    <property type="evidence" value="ECO:0007669"/>
    <property type="project" value="UniProtKB-KW"/>
</dbReference>
<evidence type="ECO:0000256" key="8">
    <source>
        <dbReference type="ARBA" id="ARBA00023306"/>
    </source>
</evidence>
<dbReference type="PANTHER" id="PTHR43024">
    <property type="entry name" value="UDP-N-ACETYLMURAMOYL-TRIPEPTIDE--D-ALANYL-D-ALANINE LIGASE"/>
    <property type="match status" value="1"/>
</dbReference>
<dbReference type="GO" id="GO:0071555">
    <property type="term" value="P:cell wall organization"/>
    <property type="evidence" value="ECO:0007669"/>
    <property type="project" value="UniProtKB-KW"/>
</dbReference>
<keyword evidence="7 10" id="KW-0573">Peptidoglycan synthesis</keyword>
<evidence type="ECO:0000256" key="3">
    <source>
        <dbReference type="ARBA" id="ARBA00022618"/>
    </source>
</evidence>
<keyword evidence="4 10" id="KW-0547">Nucleotide-binding</keyword>
<dbReference type="InterPro" id="IPR036615">
    <property type="entry name" value="Mur_ligase_C_dom_sf"/>
</dbReference>
<dbReference type="NCBIfam" id="TIGR01143">
    <property type="entry name" value="murF"/>
    <property type="match status" value="1"/>
</dbReference>
<dbReference type="Proteomes" id="UP000189761">
    <property type="component" value="Unassembled WGS sequence"/>
</dbReference>
<keyword evidence="3 10" id="KW-0132">Cell division</keyword>
<evidence type="ECO:0000256" key="4">
    <source>
        <dbReference type="ARBA" id="ARBA00022741"/>
    </source>
</evidence>
<gene>
    <name evidence="10" type="primary">murF</name>
    <name evidence="15" type="ORF">BWZ43_18490</name>
</gene>
<dbReference type="InterPro" id="IPR000713">
    <property type="entry name" value="Mur_ligase_N"/>
</dbReference>
<dbReference type="InterPro" id="IPR036565">
    <property type="entry name" value="Mur-like_cat_sf"/>
</dbReference>
<dbReference type="EMBL" id="MTLA01000249">
    <property type="protein sequence ID" value="OOP66917.1"/>
    <property type="molecule type" value="Genomic_DNA"/>
</dbReference>
<keyword evidence="1 10" id="KW-0963">Cytoplasm</keyword>
<dbReference type="SUPFAM" id="SSF53244">
    <property type="entry name" value="MurD-like peptide ligases, peptide-binding domain"/>
    <property type="match status" value="1"/>
</dbReference>
<evidence type="ECO:0000259" key="14">
    <source>
        <dbReference type="Pfam" id="PF08245"/>
    </source>
</evidence>
<comment type="catalytic activity">
    <reaction evidence="10 11">
        <text>D-alanyl-D-alanine + UDP-N-acetyl-alpha-D-muramoyl-L-alanyl-gamma-D-glutamyl-meso-2,6-diaminopimelate + ATP = UDP-N-acetyl-alpha-D-muramoyl-L-alanyl-gamma-D-glutamyl-meso-2,6-diaminopimeloyl-D-alanyl-D-alanine + ADP + phosphate + H(+)</text>
        <dbReference type="Rhea" id="RHEA:28374"/>
        <dbReference type="ChEBI" id="CHEBI:15378"/>
        <dbReference type="ChEBI" id="CHEBI:30616"/>
        <dbReference type="ChEBI" id="CHEBI:43474"/>
        <dbReference type="ChEBI" id="CHEBI:57822"/>
        <dbReference type="ChEBI" id="CHEBI:61386"/>
        <dbReference type="ChEBI" id="CHEBI:83905"/>
        <dbReference type="ChEBI" id="CHEBI:456216"/>
        <dbReference type="EC" id="6.3.2.10"/>
    </reaction>
</comment>
<protein>
    <recommendedName>
        <fullName evidence="10 11">UDP-N-acetylmuramoyl-tripeptide--D-alanyl-D-alanine ligase</fullName>
        <ecNumber evidence="10 11">6.3.2.10</ecNumber>
    </recommendedName>
    <alternativeName>
        <fullName evidence="10">D-alanyl-D-alanine-adding enzyme</fullName>
    </alternativeName>
</protein>
<feature type="binding site" evidence="10">
    <location>
        <begin position="113"/>
        <end position="119"/>
    </location>
    <ligand>
        <name>ATP</name>
        <dbReference type="ChEBI" id="CHEBI:30616"/>
    </ligand>
</feature>
<dbReference type="RefSeq" id="WP_078110899.1">
    <property type="nucleotide sequence ID" value="NZ_CP065424.1"/>
</dbReference>
<keyword evidence="2 10" id="KW-0436">Ligase</keyword>
<dbReference type="InterPro" id="IPR013221">
    <property type="entry name" value="Mur_ligase_cen"/>
</dbReference>
<keyword evidence="5 10" id="KW-0067">ATP-binding</keyword>
<comment type="pathway">
    <text evidence="10 11">Cell wall biogenesis; peptidoglycan biosynthesis.</text>
</comment>
<dbReference type="GO" id="GO:0008360">
    <property type="term" value="P:regulation of cell shape"/>
    <property type="evidence" value="ECO:0007669"/>
    <property type="project" value="UniProtKB-KW"/>
</dbReference>
<dbReference type="SUPFAM" id="SSF63418">
    <property type="entry name" value="MurE/MurF N-terminal domain"/>
    <property type="match status" value="1"/>
</dbReference>
<feature type="domain" description="Mur ligase central" evidence="14">
    <location>
        <begin position="111"/>
        <end position="296"/>
    </location>
</feature>
<dbReference type="GO" id="GO:0005737">
    <property type="term" value="C:cytoplasm"/>
    <property type="evidence" value="ECO:0007669"/>
    <property type="project" value="UniProtKB-SubCell"/>
</dbReference>
<comment type="function">
    <text evidence="10 11">Involved in cell wall formation. Catalyzes the final step in the synthesis of UDP-N-acetylmuramoyl-pentapeptide, the precursor of murein.</text>
</comment>